<feature type="transmembrane region" description="Helical" evidence="8">
    <location>
        <begin position="209"/>
        <end position="234"/>
    </location>
</feature>
<evidence type="ECO:0000256" key="1">
    <source>
        <dbReference type="ARBA" id="ARBA00004429"/>
    </source>
</evidence>
<organism evidence="10 11">
    <name type="scientific">Candidatus Treponema excrementipullorum</name>
    <dbReference type="NCBI Taxonomy" id="2838768"/>
    <lineage>
        <taxon>Bacteria</taxon>
        <taxon>Pseudomonadati</taxon>
        <taxon>Spirochaetota</taxon>
        <taxon>Spirochaetia</taxon>
        <taxon>Spirochaetales</taxon>
        <taxon>Treponemataceae</taxon>
        <taxon>Treponema</taxon>
    </lineage>
</organism>
<evidence type="ECO:0000256" key="8">
    <source>
        <dbReference type="RuleBase" id="RU363032"/>
    </source>
</evidence>
<keyword evidence="5 8" id="KW-0812">Transmembrane</keyword>
<evidence type="ECO:0000256" key="5">
    <source>
        <dbReference type="ARBA" id="ARBA00022692"/>
    </source>
</evidence>
<dbReference type="GO" id="GO:0005886">
    <property type="term" value="C:plasma membrane"/>
    <property type="evidence" value="ECO:0007669"/>
    <property type="project" value="UniProtKB-SubCell"/>
</dbReference>
<dbReference type="Proteomes" id="UP000823914">
    <property type="component" value="Unassembled WGS sequence"/>
</dbReference>
<reference evidence="10" key="2">
    <citation type="submission" date="2021-04" db="EMBL/GenBank/DDBJ databases">
        <authorList>
            <person name="Gilroy R."/>
        </authorList>
    </citation>
    <scope>NUCLEOTIDE SEQUENCE</scope>
    <source>
        <strain evidence="10">Gambia15-2214</strain>
    </source>
</reference>
<feature type="transmembrane region" description="Helical" evidence="8">
    <location>
        <begin position="152"/>
        <end position="172"/>
    </location>
</feature>
<name>A0A9E2L213_9SPIR</name>
<keyword evidence="7 8" id="KW-0472">Membrane</keyword>
<feature type="transmembrane region" description="Helical" evidence="8">
    <location>
        <begin position="309"/>
        <end position="331"/>
    </location>
</feature>
<dbReference type="PANTHER" id="PTHR43357">
    <property type="entry name" value="INNER MEMBRANE ABC TRANSPORTER PERMEASE PROTEIN YDCV"/>
    <property type="match status" value="1"/>
</dbReference>
<gene>
    <name evidence="10" type="ORF">IAA16_07015</name>
</gene>
<feature type="transmembrane region" description="Helical" evidence="8">
    <location>
        <begin position="373"/>
        <end position="395"/>
    </location>
</feature>
<feature type="domain" description="ABC transmembrane type-1" evidence="9">
    <location>
        <begin position="70"/>
        <end position="277"/>
    </location>
</feature>
<feature type="transmembrane region" description="Helical" evidence="8">
    <location>
        <begin position="15"/>
        <end position="44"/>
    </location>
</feature>
<dbReference type="SUPFAM" id="SSF161098">
    <property type="entry name" value="MetI-like"/>
    <property type="match status" value="2"/>
</dbReference>
<feature type="transmembrane region" description="Helical" evidence="8">
    <location>
        <begin position="77"/>
        <end position="94"/>
    </location>
</feature>
<comment type="subcellular location">
    <subcellularLocation>
        <location evidence="1">Cell inner membrane</location>
        <topology evidence="1">Multi-pass membrane protein</topology>
    </subcellularLocation>
    <subcellularLocation>
        <location evidence="8">Cell membrane</location>
        <topology evidence="8">Multi-pass membrane protein</topology>
    </subcellularLocation>
</comment>
<comment type="similarity">
    <text evidence="8">Belongs to the binding-protein-dependent transport system permease family.</text>
</comment>
<dbReference type="PROSITE" id="PS50928">
    <property type="entry name" value="ABC_TM1"/>
    <property type="match status" value="2"/>
</dbReference>
<dbReference type="Pfam" id="PF00528">
    <property type="entry name" value="BPD_transp_1"/>
    <property type="match status" value="1"/>
</dbReference>
<dbReference type="EMBL" id="JAHLFV010000166">
    <property type="protein sequence ID" value="MBU3850300.1"/>
    <property type="molecule type" value="Genomic_DNA"/>
</dbReference>
<evidence type="ECO:0000259" key="9">
    <source>
        <dbReference type="PROSITE" id="PS50928"/>
    </source>
</evidence>
<evidence type="ECO:0000256" key="7">
    <source>
        <dbReference type="ARBA" id="ARBA00023136"/>
    </source>
</evidence>
<feature type="transmembrane region" description="Helical" evidence="8">
    <location>
        <begin position="416"/>
        <end position="442"/>
    </location>
</feature>
<proteinExistence type="inferred from homology"/>
<keyword evidence="2 8" id="KW-0813">Transport</keyword>
<dbReference type="GO" id="GO:0055085">
    <property type="term" value="P:transmembrane transport"/>
    <property type="evidence" value="ECO:0007669"/>
    <property type="project" value="InterPro"/>
</dbReference>
<evidence type="ECO:0000256" key="4">
    <source>
        <dbReference type="ARBA" id="ARBA00022519"/>
    </source>
</evidence>
<evidence type="ECO:0000313" key="10">
    <source>
        <dbReference type="EMBL" id="MBU3850300.1"/>
    </source>
</evidence>
<keyword evidence="3" id="KW-1003">Cell membrane</keyword>
<sequence>MSAVSDRCRYLGYRYGTYVAVAVSVVLLFLIISFFVLPLFYAFFPLFTADVGEETSPWNILFSSKVLKVALYTLKQGLLSMVVALLIGIPAGFFTATRQFPGKKFILSLSAIPLCVPPLLVALGYVMFFGMQGVLNRWCMALWNLEEPPIEFLYSLWGIVLAQGFYNFPLVMKTCHDAWRQLSVREYNAACLLGASPFRIFRTITVVQLLPAIASSGMVVFLYSFFSFVIVLLFGGVGTTVLEVEIYQAARSSLNFPLAAALALTETLIAFGVLLLYGLLERKSRESRGLAWDAETFYPKKIQGFTEKLGALILAFLVILFFLMPFVQILFSALSQKVPGFSGGTTGKISLGNFIALFSRESFYVSFLNTLKVGIASGVLAVCVALTFACLVKILDPEKKSMTSRIIPLLPMAVSPVVLAFGITQVISGGTVAVLILLQASLYWPFAFRQISGAMDRIPLDVLNGATLLSPFSLDGVFKIYIPLCRRNILSALGFCFALSCGDTTLPLVLGIPRFETLALYTYNLAGSYRFQEACACGVILALLTVPVFLISNREHTGT</sequence>
<keyword evidence="4" id="KW-0997">Cell inner membrane</keyword>
<evidence type="ECO:0000256" key="2">
    <source>
        <dbReference type="ARBA" id="ARBA00022448"/>
    </source>
</evidence>
<protein>
    <submittedName>
        <fullName evidence="10">Iron ABC transporter permease</fullName>
    </submittedName>
</protein>
<evidence type="ECO:0000313" key="11">
    <source>
        <dbReference type="Proteomes" id="UP000823914"/>
    </source>
</evidence>
<feature type="transmembrane region" description="Helical" evidence="8">
    <location>
        <begin position="106"/>
        <end position="132"/>
    </location>
</feature>
<dbReference type="Gene3D" id="1.10.3720.10">
    <property type="entry name" value="MetI-like"/>
    <property type="match status" value="2"/>
</dbReference>
<dbReference type="InterPro" id="IPR035906">
    <property type="entry name" value="MetI-like_sf"/>
</dbReference>
<feature type="transmembrane region" description="Helical" evidence="8">
    <location>
        <begin position="254"/>
        <end position="280"/>
    </location>
</feature>
<evidence type="ECO:0000256" key="3">
    <source>
        <dbReference type="ARBA" id="ARBA00022475"/>
    </source>
</evidence>
<keyword evidence="6 8" id="KW-1133">Transmembrane helix</keyword>
<dbReference type="AlphaFoldDB" id="A0A9E2L213"/>
<dbReference type="CDD" id="cd06261">
    <property type="entry name" value="TM_PBP2"/>
    <property type="match status" value="2"/>
</dbReference>
<accession>A0A9E2L213</accession>
<reference evidence="10" key="1">
    <citation type="journal article" date="2021" name="PeerJ">
        <title>Extensive microbial diversity within the chicken gut microbiome revealed by metagenomics and culture.</title>
        <authorList>
            <person name="Gilroy R."/>
            <person name="Ravi A."/>
            <person name="Getino M."/>
            <person name="Pursley I."/>
            <person name="Horton D.L."/>
            <person name="Alikhan N.F."/>
            <person name="Baker D."/>
            <person name="Gharbi K."/>
            <person name="Hall N."/>
            <person name="Watson M."/>
            <person name="Adriaenssens E.M."/>
            <person name="Foster-Nyarko E."/>
            <person name="Jarju S."/>
            <person name="Secka A."/>
            <person name="Antonio M."/>
            <person name="Oren A."/>
            <person name="Chaudhuri R.R."/>
            <person name="La Ragione R."/>
            <person name="Hildebrand F."/>
            <person name="Pallen M.J."/>
        </authorList>
    </citation>
    <scope>NUCLEOTIDE SEQUENCE</scope>
    <source>
        <strain evidence="10">Gambia15-2214</strain>
    </source>
</reference>
<evidence type="ECO:0000256" key="6">
    <source>
        <dbReference type="ARBA" id="ARBA00022989"/>
    </source>
</evidence>
<comment type="caution">
    <text evidence="10">The sequence shown here is derived from an EMBL/GenBank/DDBJ whole genome shotgun (WGS) entry which is preliminary data.</text>
</comment>
<feature type="transmembrane region" description="Helical" evidence="8">
    <location>
        <begin position="531"/>
        <end position="551"/>
    </location>
</feature>
<feature type="domain" description="ABC transmembrane type-1" evidence="9">
    <location>
        <begin position="367"/>
        <end position="552"/>
    </location>
</feature>
<dbReference type="InterPro" id="IPR000515">
    <property type="entry name" value="MetI-like"/>
</dbReference>
<dbReference type="PANTHER" id="PTHR43357:SF4">
    <property type="entry name" value="INNER MEMBRANE ABC TRANSPORTER PERMEASE PROTEIN YDCV"/>
    <property type="match status" value="1"/>
</dbReference>
<feature type="transmembrane region" description="Helical" evidence="8">
    <location>
        <begin position="489"/>
        <end position="511"/>
    </location>
</feature>